<feature type="transmembrane region" description="Helical" evidence="5">
    <location>
        <begin position="323"/>
        <end position="342"/>
    </location>
</feature>
<comment type="caution">
    <text evidence="6">The sequence shown here is derived from an EMBL/GenBank/DDBJ whole genome shotgun (WGS) entry which is preliminary data.</text>
</comment>
<keyword evidence="2 5" id="KW-0812">Transmembrane</keyword>
<evidence type="ECO:0000256" key="5">
    <source>
        <dbReference type="SAM" id="Phobius"/>
    </source>
</evidence>
<dbReference type="EMBL" id="BGOW01000003">
    <property type="protein sequence ID" value="GBL44747.1"/>
    <property type="molecule type" value="Genomic_DNA"/>
</dbReference>
<dbReference type="AlphaFoldDB" id="A0A401JAV7"/>
<keyword evidence="4 5" id="KW-0472">Membrane</keyword>
<proteinExistence type="predicted"/>
<keyword evidence="3 5" id="KW-1133">Transmembrane helix</keyword>
<dbReference type="GO" id="GO:0005384">
    <property type="term" value="F:manganese ion transmembrane transporter activity"/>
    <property type="evidence" value="ECO:0007669"/>
    <property type="project" value="InterPro"/>
</dbReference>
<feature type="transmembrane region" description="Helical" evidence="5">
    <location>
        <begin position="260"/>
        <end position="283"/>
    </location>
</feature>
<accession>A0A401JAV7</accession>
<feature type="transmembrane region" description="Helical" evidence="5">
    <location>
        <begin position="289"/>
        <end position="311"/>
    </location>
</feature>
<dbReference type="PANTHER" id="PTHR31851">
    <property type="entry name" value="FE(2+)/MN(2+) TRANSPORTER PCL1"/>
    <property type="match status" value="1"/>
</dbReference>
<reference evidence="6 7" key="1">
    <citation type="journal article" date="2019" name="Front. Microbiol.">
        <title>Genomes of Neutrophilic Sulfur-Oxidizing Chemolithoautotrophs Representing 9 Proteobacterial Species From 8 Genera.</title>
        <authorList>
            <person name="Watanabe T."/>
            <person name="Kojima H."/>
            <person name="Umezawa K."/>
            <person name="Hori C."/>
            <person name="Takasuka T.E."/>
            <person name="Kato Y."/>
            <person name="Fukui M."/>
        </authorList>
    </citation>
    <scope>NUCLEOTIDE SEQUENCE [LARGE SCALE GENOMIC DNA]</scope>
    <source>
        <strain evidence="6 7">TTN</strain>
    </source>
</reference>
<organism evidence="6 7">
    <name type="scientific">Sulfuriferula multivorans</name>
    <dbReference type="NCBI Taxonomy" id="1559896"/>
    <lineage>
        <taxon>Bacteria</taxon>
        <taxon>Pseudomonadati</taxon>
        <taxon>Pseudomonadota</taxon>
        <taxon>Betaproteobacteria</taxon>
        <taxon>Nitrosomonadales</taxon>
        <taxon>Sulfuricellaceae</taxon>
        <taxon>Sulfuriferula</taxon>
    </lineage>
</organism>
<evidence type="ECO:0000313" key="7">
    <source>
        <dbReference type="Proteomes" id="UP000286806"/>
    </source>
</evidence>
<dbReference type="Proteomes" id="UP000286806">
    <property type="component" value="Unassembled WGS sequence"/>
</dbReference>
<comment type="subcellular location">
    <subcellularLocation>
        <location evidence="1">Endomembrane system</location>
        <topology evidence="1">Multi-pass membrane protein</topology>
    </subcellularLocation>
</comment>
<name>A0A401JAV7_9PROT</name>
<evidence type="ECO:0000256" key="4">
    <source>
        <dbReference type="ARBA" id="ARBA00023136"/>
    </source>
</evidence>
<evidence type="ECO:0000256" key="2">
    <source>
        <dbReference type="ARBA" id="ARBA00022692"/>
    </source>
</evidence>
<dbReference type="InterPro" id="IPR008217">
    <property type="entry name" value="Ccc1_fam"/>
</dbReference>
<gene>
    <name evidence="6" type="ORF">SFMTTN_0548</name>
</gene>
<dbReference type="Pfam" id="PF01988">
    <property type="entry name" value="VIT1"/>
    <property type="match status" value="1"/>
</dbReference>
<dbReference type="OrthoDB" id="9789677at2"/>
<keyword evidence="7" id="KW-1185">Reference proteome</keyword>
<evidence type="ECO:0000313" key="6">
    <source>
        <dbReference type="EMBL" id="GBL44747.1"/>
    </source>
</evidence>
<protein>
    <submittedName>
        <fullName evidence="6">Putative membrane protein</fullName>
    </submittedName>
</protein>
<feature type="transmembrane region" description="Helical" evidence="5">
    <location>
        <begin position="160"/>
        <end position="181"/>
    </location>
</feature>
<sequence>MTSHAFEGWLEEKRSVYLYRAVAAAESGTPRQALFSELAEAAEGQANLWATEIRKEGGIPPTAFHPDMRTRLVAWLLPRLGTRAMRHVLAAMKVRGMSLYFKPTATHGMPTSLAEVGTRHQGHGGNGNLRAAVFGINDGLVSNASLILGVAGAAVSSQTLVLTGVAGLLAGAFSMAAGEYISMRSQREMFEYQIGLEREELDQYPQEEAAELALIYAAKGIPEVEARKLADTLIADPTRALDTLAREELGLNPDELGSPWGAAISSFISFCAGAAIPLAPFLVTSGNPALLAAVVLTAASLFAVGATLSLFTGRHAILGGLRMLAIGATAGAATYFIGRLMGVSLG</sequence>
<evidence type="ECO:0000256" key="1">
    <source>
        <dbReference type="ARBA" id="ARBA00004127"/>
    </source>
</evidence>
<dbReference type="RefSeq" id="WP_124703598.1">
    <property type="nucleotide sequence ID" value="NZ_BGOW01000003.1"/>
</dbReference>
<dbReference type="GO" id="GO:0012505">
    <property type="term" value="C:endomembrane system"/>
    <property type="evidence" value="ECO:0007669"/>
    <property type="project" value="UniProtKB-SubCell"/>
</dbReference>
<evidence type="ECO:0000256" key="3">
    <source>
        <dbReference type="ARBA" id="ARBA00022989"/>
    </source>
</evidence>
<dbReference type="GO" id="GO:0030026">
    <property type="term" value="P:intracellular manganese ion homeostasis"/>
    <property type="evidence" value="ECO:0007669"/>
    <property type="project" value="InterPro"/>
</dbReference>
<dbReference type="CDD" id="cd02433">
    <property type="entry name" value="Nodulin-21_like_2"/>
    <property type="match status" value="1"/>
</dbReference>